<name>A0A915I2Y6_ROMCU</name>
<dbReference type="Proteomes" id="UP000887565">
    <property type="component" value="Unplaced"/>
</dbReference>
<keyword evidence="1" id="KW-1185">Reference proteome</keyword>
<sequence length="97" mass="10673">MIDDGGAACDVVRRRFRHHLLIDCKSNSKENKKSQVPNEKRSMRSSRQLCFLLKSIIGGVSELDVPADDGKGNGGLRLVDGPPPRLLDLCFGKRLGI</sequence>
<evidence type="ECO:0000313" key="1">
    <source>
        <dbReference type="Proteomes" id="UP000887565"/>
    </source>
</evidence>
<proteinExistence type="predicted"/>
<evidence type="ECO:0000313" key="2">
    <source>
        <dbReference type="WBParaSite" id="nRc.2.0.1.t07814-RA"/>
    </source>
</evidence>
<dbReference type="AlphaFoldDB" id="A0A915I2Y6"/>
<accession>A0A915I2Y6</accession>
<reference evidence="2" key="1">
    <citation type="submission" date="2022-11" db="UniProtKB">
        <authorList>
            <consortium name="WormBaseParasite"/>
        </authorList>
    </citation>
    <scope>IDENTIFICATION</scope>
</reference>
<dbReference type="WBParaSite" id="nRc.2.0.1.t07814-RA">
    <property type="protein sequence ID" value="nRc.2.0.1.t07814-RA"/>
    <property type="gene ID" value="nRc.2.0.1.g07814"/>
</dbReference>
<organism evidence="1 2">
    <name type="scientific">Romanomermis culicivorax</name>
    <name type="common">Nematode worm</name>
    <dbReference type="NCBI Taxonomy" id="13658"/>
    <lineage>
        <taxon>Eukaryota</taxon>
        <taxon>Metazoa</taxon>
        <taxon>Ecdysozoa</taxon>
        <taxon>Nematoda</taxon>
        <taxon>Enoplea</taxon>
        <taxon>Dorylaimia</taxon>
        <taxon>Mermithida</taxon>
        <taxon>Mermithoidea</taxon>
        <taxon>Mermithidae</taxon>
        <taxon>Romanomermis</taxon>
    </lineage>
</organism>
<protein>
    <submittedName>
        <fullName evidence="2">Uncharacterized protein</fullName>
    </submittedName>
</protein>